<name>A0A5Q5BFH0_MYCSS</name>
<dbReference type="InterPro" id="IPR000834">
    <property type="entry name" value="Peptidase_M14"/>
</dbReference>
<keyword evidence="6" id="KW-0482">Metalloprotease</keyword>
<keyword evidence="3" id="KW-0645">Protease</keyword>
<dbReference type="GO" id="GO:0004181">
    <property type="term" value="F:metallocarboxypeptidase activity"/>
    <property type="evidence" value="ECO:0007669"/>
    <property type="project" value="InterPro"/>
</dbReference>
<evidence type="ECO:0000256" key="6">
    <source>
        <dbReference type="ARBA" id="ARBA00023049"/>
    </source>
</evidence>
<dbReference type="Gene3D" id="3.40.630.10">
    <property type="entry name" value="Zn peptidases"/>
    <property type="match status" value="1"/>
</dbReference>
<evidence type="ECO:0000256" key="3">
    <source>
        <dbReference type="ARBA" id="ARBA00022670"/>
    </source>
</evidence>
<dbReference type="PANTHER" id="PTHR11705:SF143">
    <property type="entry name" value="SLL0236 PROTEIN"/>
    <property type="match status" value="1"/>
</dbReference>
<dbReference type="EMBL" id="CP000384">
    <property type="protein sequence ID" value="ABG06876.1"/>
    <property type="molecule type" value="Genomic_DNA"/>
</dbReference>
<dbReference type="AlphaFoldDB" id="A0A5Q5BFH0"/>
<dbReference type="SMART" id="SM00631">
    <property type="entry name" value="Zn_pept"/>
    <property type="match status" value="1"/>
</dbReference>
<comment type="similarity">
    <text evidence="2 7">Belongs to the peptidase M14 family.</text>
</comment>
<gene>
    <name evidence="9" type="ordered locus">Mmcs_0756</name>
</gene>
<dbReference type="GO" id="GO:0005615">
    <property type="term" value="C:extracellular space"/>
    <property type="evidence" value="ECO:0007669"/>
    <property type="project" value="TreeGrafter"/>
</dbReference>
<evidence type="ECO:0000313" key="9">
    <source>
        <dbReference type="EMBL" id="ABG06876.1"/>
    </source>
</evidence>
<reference evidence="9" key="1">
    <citation type="submission" date="2006-06" db="EMBL/GenBank/DDBJ databases">
        <title>Complete sequence of chromosome of Mycobacterium sp. MCS.</title>
        <authorList>
            <consortium name="US DOE Joint Genome Institute"/>
            <person name="Copeland A."/>
            <person name="Lucas S."/>
            <person name="Lapidus A."/>
            <person name="Barry K."/>
            <person name="Detter J.C."/>
            <person name="Glavina del Rio T."/>
            <person name="Hammon N."/>
            <person name="Israni S."/>
            <person name="Dalin E."/>
            <person name="Tice H."/>
            <person name="Pitluck S."/>
            <person name="Martinez M."/>
            <person name="Schmutz J."/>
            <person name="Larimer F."/>
            <person name="Land M."/>
            <person name="Hauser L."/>
            <person name="Kyrpides N."/>
            <person name="Kim E."/>
            <person name="Miller C.D."/>
            <person name="Hughes J.E."/>
            <person name="Anderson A.J."/>
            <person name="Sims R.C."/>
            <person name="Richardson P."/>
        </authorList>
    </citation>
    <scope>NUCLEOTIDE SEQUENCE [LARGE SCALE GENOMIC DNA]</scope>
    <source>
        <strain evidence="9">MCS</strain>
    </source>
</reference>
<feature type="domain" description="Peptidase M14" evidence="8">
    <location>
        <begin position="1"/>
        <end position="405"/>
    </location>
</feature>
<evidence type="ECO:0000256" key="4">
    <source>
        <dbReference type="ARBA" id="ARBA00022801"/>
    </source>
</evidence>
<protein>
    <submittedName>
        <fullName evidence="9">Peptidase M14, carboxypeptidase A</fullName>
    </submittedName>
</protein>
<dbReference type="KEGG" id="mmc:Mmcs_0756"/>
<keyword evidence="9" id="KW-0121">Carboxypeptidase</keyword>
<dbReference type="Pfam" id="PF00246">
    <property type="entry name" value="Peptidase_M14"/>
    <property type="match status" value="2"/>
</dbReference>
<evidence type="ECO:0000256" key="5">
    <source>
        <dbReference type="ARBA" id="ARBA00022833"/>
    </source>
</evidence>
<sequence length="414" mass="45118">MVDRLADLALYYRELCRPVHLTASPVGAPGVAPNGFPITAVALTDRTVTSRKIPALFIGGVHAREWVPPDALLSFAEKLVEAKTLARDIVYPRFESGGVPYENPSNAAHDKAPYVVAAADVAAILRRFDIIVLPLVNPDGRWVSVTAPKENAENRLWRKNRRSAVAGSCLGVDINRNYDIAWDFQRYYDTAAASRVKASTKPCAGTFHGPSPLSEPETRNVANLIDAEKVEVFVDVHMTGRSVSFPWGMETNQSTERAMSFGNTAFDGKRDGVAATATRYGEFVDNDLNNLLADLGLAMAKEIVDSAGASPVARRRSTYAVSQSAGMEGDGETYTGVADDYAFSRQFAAGVDRRCVAFTIECGLTKSQNPDNPDEDEGGFQPNYTDVYPKIEREVHAGLFGLLKHGSWSAWHQP</sequence>
<evidence type="ECO:0000256" key="7">
    <source>
        <dbReference type="PROSITE-ProRule" id="PRU01379"/>
    </source>
</evidence>
<dbReference type="SUPFAM" id="SSF53187">
    <property type="entry name" value="Zn-dependent exopeptidases"/>
    <property type="match status" value="1"/>
</dbReference>
<keyword evidence="5" id="KW-0862">Zinc</keyword>
<dbReference type="GO" id="GO:0008270">
    <property type="term" value="F:zinc ion binding"/>
    <property type="evidence" value="ECO:0007669"/>
    <property type="project" value="InterPro"/>
</dbReference>
<keyword evidence="4" id="KW-0378">Hydrolase</keyword>
<organism evidence="9">
    <name type="scientific">Mycobacterium sp. (strain MCS)</name>
    <dbReference type="NCBI Taxonomy" id="164756"/>
    <lineage>
        <taxon>Bacteria</taxon>
        <taxon>Bacillati</taxon>
        <taxon>Actinomycetota</taxon>
        <taxon>Actinomycetes</taxon>
        <taxon>Mycobacteriales</taxon>
        <taxon>Mycobacteriaceae</taxon>
        <taxon>Mycobacterium</taxon>
    </lineage>
</organism>
<dbReference type="GO" id="GO:0006508">
    <property type="term" value="P:proteolysis"/>
    <property type="evidence" value="ECO:0007669"/>
    <property type="project" value="UniProtKB-KW"/>
</dbReference>
<evidence type="ECO:0000259" key="8">
    <source>
        <dbReference type="PROSITE" id="PS52035"/>
    </source>
</evidence>
<proteinExistence type="inferred from homology"/>
<dbReference type="PROSITE" id="PS52035">
    <property type="entry name" value="PEPTIDASE_M14"/>
    <property type="match status" value="1"/>
</dbReference>
<evidence type="ECO:0000256" key="1">
    <source>
        <dbReference type="ARBA" id="ARBA00001947"/>
    </source>
</evidence>
<accession>A0A5Q5BFH0</accession>
<evidence type="ECO:0000256" key="2">
    <source>
        <dbReference type="ARBA" id="ARBA00005988"/>
    </source>
</evidence>
<comment type="cofactor">
    <cofactor evidence="1">
        <name>Zn(2+)</name>
        <dbReference type="ChEBI" id="CHEBI:29105"/>
    </cofactor>
</comment>
<feature type="active site" description="Proton donor/acceptor" evidence="7">
    <location>
        <position position="361"/>
    </location>
</feature>
<dbReference type="PANTHER" id="PTHR11705">
    <property type="entry name" value="PROTEASE FAMILY M14 CARBOXYPEPTIDASE A,B"/>
    <property type="match status" value="1"/>
</dbReference>